<reference evidence="2" key="2">
    <citation type="submission" date="2018-05" db="EMBL/GenBank/DDBJ databases">
        <title>OpunRS2 (Oryza punctata Reference Sequence Version 2).</title>
        <authorList>
            <person name="Zhang J."/>
            <person name="Kudrna D."/>
            <person name="Lee S."/>
            <person name="Talag J."/>
            <person name="Welchert J."/>
            <person name="Wing R.A."/>
        </authorList>
    </citation>
    <scope>NUCLEOTIDE SEQUENCE [LARGE SCALE GENOMIC DNA]</scope>
</reference>
<keyword evidence="3" id="KW-1185">Reference proteome</keyword>
<evidence type="ECO:0000313" key="3">
    <source>
        <dbReference type="Proteomes" id="UP000026962"/>
    </source>
</evidence>
<feature type="compositionally biased region" description="Low complexity" evidence="1">
    <location>
        <begin position="98"/>
        <end position="112"/>
    </location>
</feature>
<evidence type="ECO:0000256" key="1">
    <source>
        <dbReference type="SAM" id="MobiDB-lite"/>
    </source>
</evidence>
<reference evidence="2" key="1">
    <citation type="submission" date="2015-04" db="UniProtKB">
        <authorList>
            <consortium name="EnsemblPlants"/>
        </authorList>
    </citation>
    <scope>IDENTIFICATION</scope>
</reference>
<dbReference type="Proteomes" id="UP000026962">
    <property type="component" value="Chromosome 11"/>
</dbReference>
<dbReference type="Gramene" id="OPUNC11G07960.1">
    <property type="protein sequence ID" value="OPUNC11G07960.1"/>
    <property type="gene ID" value="OPUNC11G07960"/>
</dbReference>
<sequence>MNELLEKSRGLNFELDRSDDCIAEVIAKDPGKFLEEKTCPRIKWQVSGKPCASSHLLRGCSLKLLRHKGSAEGIRRAKEKHAPKVQRSKSALFKCADPPLRSAPTATASSSAPPFPLPPPPS</sequence>
<feature type="compositionally biased region" description="Pro residues" evidence="1">
    <location>
        <begin position="113"/>
        <end position="122"/>
    </location>
</feature>
<dbReference type="AlphaFoldDB" id="A0A0E0MEA5"/>
<name>A0A0E0MEA5_ORYPU</name>
<organism evidence="2">
    <name type="scientific">Oryza punctata</name>
    <name type="common">Red rice</name>
    <dbReference type="NCBI Taxonomy" id="4537"/>
    <lineage>
        <taxon>Eukaryota</taxon>
        <taxon>Viridiplantae</taxon>
        <taxon>Streptophyta</taxon>
        <taxon>Embryophyta</taxon>
        <taxon>Tracheophyta</taxon>
        <taxon>Spermatophyta</taxon>
        <taxon>Magnoliopsida</taxon>
        <taxon>Liliopsida</taxon>
        <taxon>Poales</taxon>
        <taxon>Poaceae</taxon>
        <taxon>BOP clade</taxon>
        <taxon>Oryzoideae</taxon>
        <taxon>Oryzeae</taxon>
        <taxon>Oryzinae</taxon>
        <taxon>Oryza</taxon>
    </lineage>
</organism>
<evidence type="ECO:0000313" key="2">
    <source>
        <dbReference type="EnsemblPlants" id="OPUNC11G07960.1"/>
    </source>
</evidence>
<accession>A0A0E0MEA5</accession>
<dbReference type="HOGENOM" id="CLU_2030497_0_0_1"/>
<dbReference type="EnsemblPlants" id="OPUNC11G07960.1">
    <property type="protein sequence ID" value="OPUNC11G07960.1"/>
    <property type="gene ID" value="OPUNC11G07960"/>
</dbReference>
<feature type="region of interest" description="Disordered" evidence="1">
    <location>
        <begin position="96"/>
        <end position="122"/>
    </location>
</feature>
<proteinExistence type="predicted"/>
<protein>
    <submittedName>
        <fullName evidence="2">Uncharacterized protein</fullName>
    </submittedName>
</protein>